<dbReference type="SMART" id="SM00091">
    <property type="entry name" value="PAS"/>
    <property type="match status" value="1"/>
</dbReference>
<evidence type="ECO:0000313" key="2">
    <source>
        <dbReference type="EMBL" id="TXS91647.1"/>
    </source>
</evidence>
<name>A0A5C8ZW10_9GAMM</name>
<dbReference type="GO" id="GO:0006355">
    <property type="term" value="P:regulation of DNA-templated transcription"/>
    <property type="evidence" value="ECO:0007669"/>
    <property type="project" value="InterPro"/>
</dbReference>
<dbReference type="Pfam" id="PF00989">
    <property type="entry name" value="PAS"/>
    <property type="match status" value="1"/>
</dbReference>
<dbReference type="SUPFAM" id="SSF55785">
    <property type="entry name" value="PYP-like sensor domain (PAS domain)"/>
    <property type="match status" value="1"/>
</dbReference>
<dbReference type="AlphaFoldDB" id="A0A5C8ZW10"/>
<keyword evidence="3" id="KW-1185">Reference proteome</keyword>
<accession>A0A5C8ZW10</accession>
<feature type="domain" description="PAS" evidence="1">
    <location>
        <begin position="87"/>
        <end position="157"/>
    </location>
</feature>
<dbReference type="OrthoDB" id="6366277at2"/>
<dbReference type="CDD" id="cd00130">
    <property type="entry name" value="PAS"/>
    <property type="match status" value="1"/>
</dbReference>
<reference evidence="2 3" key="1">
    <citation type="submission" date="2019-08" db="EMBL/GenBank/DDBJ databases">
        <title>Parahaliea maris sp. nov., isolated from the surface seawater.</title>
        <authorList>
            <person name="Liu Y."/>
        </authorList>
    </citation>
    <scope>NUCLEOTIDE SEQUENCE [LARGE SCALE GENOMIC DNA]</scope>
    <source>
        <strain evidence="2 3">S2-26</strain>
    </source>
</reference>
<dbReference type="EMBL" id="VRYZ01000004">
    <property type="protein sequence ID" value="TXS91647.1"/>
    <property type="molecule type" value="Genomic_DNA"/>
</dbReference>
<dbReference type="PROSITE" id="PS50112">
    <property type="entry name" value="PAS"/>
    <property type="match status" value="1"/>
</dbReference>
<dbReference type="NCBIfam" id="TIGR00229">
    <property type="entry name" value="sensory_box"/>
    <property type="match status" value="1"/>
</dbReference>
<dbReference type="Gene3D" id="3.30.450.20">
    <property type="entry name" value="PAS domain"/>
    <property type="match status" value="1"/>
</dbReference>
<dbReference type="InterPro" id="IPR000014">
    <property type="entry name" value="PAS"/>
</dbReference>
<organism evidence="2 3">
    <name type="scientific">Parahaliea aestuarii</name>
    <dbReference type="NCBI Taxonomy" id="1852021"/>
    <lineage>
        <taxon>Bacteria</taxon>
        <taxon>Pseudomonadati</taxon>
        <taxon>Pseudomonadota</taxon>
        <taxon>Gammaproteobacteria</taxon>
        <taxon>Cellvibrionales</taxon>
        <taxon>Halieaceae</taxon>
        <taxon>Parahaliea</taxon>
    </lineage>
</organism>
<protein>
    <submittedName>
        <fullName evidence="2">PAS domain S-box protein</fullName>
    </submittedName>
</protein>
<dbReference type="Proteomes" id="UP000321933">
    <property type="component" value="Unassembled WGS sequence"/>
</dbReference>
<evidence type="ECO:0000313" key="3">
    <source>
        <dbReference type="Proteomes" id="UP000321933"/>
    </source>
</evidence>
<evidence type="ECO:0000259" key="1">
    <source>
        <dbReference type="PROSITE" id="PS50112"/>
    </source>
</evidence>
<gene>
    <name evidence="2" type="ORF">FVW59_10810</name>
</gene>
<dbReference type="InterPro" id="IPR013767">
    <property type="entry name" value="PAS_fold"/>
</dbReference>
<sequence length="203" mass="22288">MSTIVNESNVHARLRDKAEAQLEAGTAPATGQWSMGIDTLRLLHSLSSDPNSADDALKLLHELQVHQVEIDLQNEEIATNGEAVVEDLRLYRTLYDSAPFAYFVVDVDGVIVQGNLIAARLFGVGQDDLEGQRIDTFLNPQSRSLLLGLIKRVAQSGARDSCVVETRVGLQEFQNLQFSASIPPGRRHISLVCCECGMRRSAD</sequence>
<dbReference type="RefSeq" id="WP_148064285.1">
    <property type="nucleotide sequence ID" value="NZ_VRYZ01000004.1"/>
</dbReference>
<dbReference type="InterPro" id="IPR035965">
    <property type="entry name" value="PAS-like_dom_sf"/>
</dbReference>
<proteinExistence type="predicted"/>
<comment type="caution">
    <text evidence="2">The sequence shown here is derived from an EMBL/GenBank/DDBJ whole genome shotgun (WGS) entry which is preliminary data.</text>
</comment>